<dbReference type="GO" id="GO:0008887">
    <property type="term" value="F:glycerate kinase activity"/>
    <property type="evidence" value="ECO:0007669"/>
    <property type="project" value="UniProtKB-UniRule"/>
</dbReference>
<dbReference type="Gene3D" id="3.40.50.10350">
    <property type="entry name" value="Glycerate kinase, domain 1"/>
    <property type="match status" value="1"/>
</dbReference>
<comment type="similarity">
    <text evidence="1 4">Belongs to the glycerate kinase type-1 family.</text>
</comment>
<evidence type="ECO:0000313" key="6">
    <source>
        <dbReference type="Proteomes" id="UP000243374"/>
    </source>
</evidence>
<dbReference type="InterPro" id="IPR036129">
    <property type="entry name" value="Glycerate_kinase_sf"/>
</dbReference>
<evidence type="ECO:0000256" key="4">
    <source>
        <dbReference type="PIRNR" id="PIRNR006078"/>
    </source>
</evidence>
<reference evidence="5 6" key="1">
    <citation type="submission" date="2016-10" db="EMBL/GenBank/DDBJ databases">
        <authorList>
            <person name="Varghese N."/>
            <person name="Submissions S."/>
        </authorList>
    </citation>
    <scope>NUCLEOTIDE SEQUENCE [LARGE SCALE GENOMIC DNA]</scope>
    <source>
        <strain evidence="5 6">22B</strain>
    </source>
</reference>
<dbReference type="Proteomes" id="UP000243374">
    <property type="component" value="Unassembled WGS sequence"/>
</dbReference>
<organism evidence="5 6">
    <name type="scientific">Succinivibrio dextrinosolvens</name>
    <dbReference type="NCBI Taxonomy" id="83771"/>
    <lineage>
        <taxon>Bacteria</taxon>
        <taxon>Pseudomonadati</taxon>
        <taxon>Pseudomonadota</taxon>
        <taxon>Gammaproteobacteria</taxon>
        <taxon>Aeromonadales</taxon>
        <taxon>Succinivibrionaceae</taxon>
        <taxon>Succinivibrio</taxon>
    </lineage>
</organism>
<evidence type="ECO:0000256" key="1">
    <source>
        <dbReference type="ARBA" id="ARBA00006284"/>
    </source>
</evidence>
<dbReference type="Pfam" id="PF02595">
    <property type="entry name" value="Gly_kinase"/>
    <property type="match status" value="1"/>
</dbReference>
<dbReference type="InterPro" id="IPR004381">
    <property type="entry name" value="Glycerate_kinase"/>
</dbReference>
<proteinExistence type="inferred from homology"/>
<dbReference type="Gene3D" id="3.90.1510.10">
    <property type="entry name" value="Glycerate kinase, domain 2"/>
    <property type="match status" value="1"/>
</dbReference>
<dbReference type="InterPro" id="IPR018197">
    <property type="entry name" value="Glycerate_kinase_RE-like"/>
</dbReference>
<dbReference type="OrthoDB" id="9774290at2"/>
<dbReference type="PANTHER" id="PTHR21599">
    <property type="entry name" value="GLYCERATE KINASE"/>
    <property type="match status" value="1"/>
</dbReference>
<name>A0A662Z990_9GAMM</name>
<accession>A0A662Z990</accession>
<protein>
    <submittedName>
        <fullName evidence="5">Glycerate kinase</fullName>
    </submittedName>
</protein>
<keyword evidence="6" id="KW-1185">Reference proteome</keyword>
<keyword evidence="2 4" id="KW-0808">Transferase</keyword>
<dbReference type="EMBL" id="FOSF01000024">
    <property type="protein sequence ID" value="SFK09891.1"/>
    <property type="molecule type" value="Genomic_DNA"/>
</dbReference>
<gene>
    <name evidence="5" type="ORF">SAMN04487865_102427</name>
</gene>
<dbReference type="PANTHER" id="PTHR21599:SF0">
    <property type="entry name" value="GLYCERATE KINASE"/>
    <property type="match status" value="1"/>
</dbReference>
<evidence type="ECO:0000313" key="5">
    <source>
        <dbReference type="EMBL" id="SFK09891.1"/>
    </source>
</evidence>
<sequence length="383" mass="39718">MRIVVAPDSFKGSLSSMKAAEAIEAGILEVFKDAEVVKVPIADGGEGTVAAVVAMTHGKIVKTEVQGPLGEKVTASWGRCQNDEGEFAVIEMAEASGLLLEKESERNVLKASTYGTGQLIKAALDVGIRKIIIGIGGSATNDGGAGLAEALGAKFYDKNNRVLPRGGAALADLEYIEISDLDPRLKYTDFYIASDVKNPLCGKNGASHVYGPQKGATPSDVKLLDAALEHYSKIAARDVGKDVKDIPGAGAAGGLGAGLMLFSNGHMCNGIEMVLKLGNFDSYLKDADLVFTGEGFSDAQTKNGKAPVGVAAVAKKYNLPVICLSGGISSDATELLAHGIDALSGTPCAPISLEQCIKNAKQLLQQAAARCCLLLKVGSKLHT</sequence>
<keyword evidence="3 4" id="KW-0418">Kinase</keyword>
<dbReference type="NCBIfam" id="TIGR00045">
    <property type="entry name" value="glycerate kinase"/>
    <property type="match status" value="1"/>
</dbReference>
<dbReference type="RefSeq" id="WP_074840710.1">
    <property type="nucleotide sequence ID" value="NZ_CP047056.1"/>
</dbReference>
<dbReference type="SUPFAM" id="SSF110738">
    <property type="entry name" value="Glycerate kinase I"/>
    <property type="match status" value="1"/>
</dbReference>
<dbReference type="PIRSF" id="PIRSF006078">
    <property type="entry name" value="GlxK"/>
    <property type="match status" value="1"/>
</dbReference>
<dbReference type="GO" id="GO:0031388">
    <property type="term" value="P:organic acid phosphorylation"/>
    <property type="evidence" value="ECO:0007669"/>
    <property type="project" value="UniProtKB-UniRule"/>
</dbReference>
<evidence type="ECO:0000256" key="3">
    <source>
        <dbReference type="ARBA" id="ARBA00022777"/>
    </source>
</evidence>
<dbReference type="InterPro" id="IPR018193">
    <property type="entry name" value="Glyc_kinase_flavodox-like_fold"/>
</dbReference>
<evidence type="ECO:0000256" key="2">
    <source>
        <dbReference type="ARBA" id="ARBA00022679"/>
    </source>
</evidence>
<dbReference type="AlphaFoldDB" id="A0A662Z990"/>